<dbReference type="InterPro" id="IPR036291">
    <property type="entry name" value="NAD(P)-bd_dom_sf"/>
</dbReference>
<accession>A0A9D2SA19</accession>
<evidence type="ECO:0000256" key="1">
    <source>
        <dbReference type="ARBA" id="ARBA00004871"/>
    </source>
</evidence>
<feature type="binding site" evidence="7">
    <location>
        <position position="59"/>
    </location>
    <ligand>
        <name>shikimate</name>
        <dbReference type="ChEBI" id="CHEBI:36208"/>
    </ligand>
</feature>
<dbReference type="GO" id="GO:0009073">
    <property type="term" value="P:aromatic amino acid family biosynthetic process"/>
    <property type="evidence" value="ECO:0007669"/>
    <property type="project" value="UniProtKB-KW"/>
</dbReference>
<comment type="subunit">
    <text evidence="7">Homodimer.</text>
</comment>
<evidence type="ECO:0000256" key="7">
    <source>
        <dbReference type="HAMAP-Rule" id="MF_00222"/>
    </source>
</evidence>
<feature type="binding site" evidence="7">
    <location>
        <position position="84"/>
    </location>
    <ligand>
        <name>shikimate</name>
        <dbReference type="ChEBI" id="CHEBI:36208"/>
    </ligand>
</feature>
<evidence type="ECO:0000256" key="2">
    <source>
        <dbReference type="ARBA" id="ARBA00012962"/>
    </source>
</evidence>
<protein>
    <recommendedName>
        <fullName evidence="2 7">Shikimate dehydrogenase (NADP(+))</fullName>
        <shortName evidence="7">SDH</shortName>
        <ecNumber evidence="2 7">1.1.1.25</ecNumber>
    </recommendedName>
</protein>
<evidence type="ECO:0000313" key="9">
    <source>
        <dbReference type="EMBL" id="HJB75045.1"/>
    </source>
</evidence>
<dbReference type="Gene3D" id="3.40.50.10860">
    <property type="entry name" value="Leucine Dehydrogenase, chain A, domain 1"/>
    <property type="match status" value="1"/>
</dbReference>
<evidence type="ECO:0000256" key="4">
    <source>
        <dbReference type="ARBA" id="ARBA00022857"/>
    </source>
</evidence>
<feature type="domain" description="Shikimate dehydrogenase substrate binding N-terminal" evidence="8">
    <location>
        <begin position="6"/>
        <end position="86"/>
    </location>
</feature>
<dbReference type="PANTHER" id="PTHR21089:SF1">
    <property type="entry name" value="BIFUNCTIONAL 3-DEHYDROQUINATE DEHYDRATASE_SHIKIMATE DEHYDROGENASE, CHLOROPLASTIC"/>
    <property type="match status" value="1"/>
</dbReference>
<dbReference type="Gene3D" id="3.40.50.720">
    <property type="entry name" value="NAD(P)-binding Rossmann-like Domain"/>
    <property type="match status" value="1"/>
</dbReference>
<name>A0A9D2SA19_9FIRM</name>
<sequence length="275" mass="29779">MEKYGLLGCPLGHSLSPFIHKCLFEASGKPCSYDLFEISENDLPARAAALKELGGFNVTIPHKINIIQYLDELDEKAALFGAVNTVKNGKKSVGYNTDCAGFLRALDAAGISLSGKVLLCGTGGVARMIAFEAVLHGCDLTVAYRKPSLDKAKEIQNEIKNKLHQTITLAEYANLAEGWDLIVNGTSAGMFPNVDASPLAKNIVCSAGAVYDVIYNPAETLFLQLAKQAGIPYSNGLSMLVWQAAVAQEIWMDVHFSNADVERVIQKTEKELLNR</sequence>
<comment type="catalytic activity">
    <reaction evidence="7">
        <text>shikimate + NADP(+) = 3-dehydroshikimate + NADPH + H(+)</text>
        <dbReference type="Rhea" id="RHEA:17737"/>
        <dbReference type="ChEBI" id="CHEBI:15378"/>
        <dbReference type="ChEBI" id="CHEBI:16630"/>
        <dbReference type="ChEBI" id="CHEBI:36208"/>
        <dbReference type="ChEBI" id="CHEBI:57783"/>
        <dbReference type="ChEBI" id="CHEBI:58349"/>
        <dbReference type="EC" id="1.1.1.25"/>
    </reaction>
</comment>
<keyword evidence="4 7" id="KW-0521">NADP</keyword>
<evidence type="ECO:0000256" key="6">
    <source>
        <dbReference type="ARBA" id="ARBA00023141"/>
    </source>
</evidence>
<organism evidence="9 10">
    <name type="scientific">Candidatus Eubacterium faecale</name>
    <dbReference type="NCBI Taxonomy" id="2838568"/>
    <lineage>
        <taxon>Bacteria</taxon>
        <taxon>Bacillati</taxon>
        <taxon>Bacillota</taxon>
        <taxon>Clostridia</taxon>
        <taxon>Eubacteriales</taxon>
        <taxon>Eubacteriaceae</taxon>
        <taxon>Eubacterium</taxon>
    </lineage>
</organism>
<reference evidence="9" key="2">
    <citation type="submission" date="2021-04" db="EMBL/GenBank/DDBJ databases">
        <authorList>
            <person name="Gilroy R."/>
        </authorList>
    </citation>
    <scope>NUCLEOTIDE SEQUENCE</scope>
    <source>
        <strain evidence="9">CHK188-16595</strain>
    </source>
</reference>
<feature type="binding site" evidence="7">
    <location>
        <position position="98"/>
    </location>
    <ligand>
        <name>shikimate</name>
        <dbReference type="ChEBI" id="CHEBI:36208"/>
    </ligand>
</feature>
<dbReference type="EMBL" id="DWXN01000010">
    <property type="protein sequence ID" value="HJB75045.1"/>
    <property type="molecule type" value="Genomic_DNA"/>
</dbReference>
<dbReference type="Pfam" id="PF08501">
    <property type="entry name" value="Shikimate_dh_N"/>
    <property type="match status" value="1"/>
</dbReference>
<comment type="pathway">
    <text evidence="1 7">Metabolic intermediate biosynthesis; chorismate biosynthesis; chorismate from D-erythrose 4-phosphate and phosphoenolpyruvate: step 4/7.</text>
</comment>
<dbReference type="InterPro" id="IPR022893">
    <property type="entry name" value="Shikimate_DH_fam"/>
</dbReference>
<comment type="caution">
    <text evidence="9">The sequence shown here is derived from an EMBL/GenBank/DDBJ whole genome shotgun (WGS) entry which is preliminary data.</text>
</comment>
<proteinExistence type="inferred from homology"/>
<dbReference type="GO" id="GO:0008652">
    <property type="term" value="P:amino acid biosynthetic process"/>
    <property type="evidence" value="ECO:0007669"/>
    <property type="project" value="UniProtKB-KW"/>
</dbReference>
<dbReference type="NCBIfam" id="TIGR00507">
    <property type="entry name" value="aroE"/>
    <property type="match status" value="1"/>
</dbReference>
<evidence type="ECO:0000313" key="10">
    <source>
        <dbReference type="Proteomes" id="UP000823877"/>
    </source>
</evidence>
<dbReference type="InterPro" id="IPR011342">
    <property type="entry name" value="Shikimate_DH"/>
</dbReference>
<dbReference type="AlphaFoldDB" id="A0A9D2SA19"/>
<dbReference type="GO" id="GO:0009423">
    <property type="term" value="P:chorismate biosynthetic process"/>
    <property type="evidence" value="ECO:0007669"/>
    <property type="project" value="UniProtKB-UniRule"/>
</dbReference>
<feature type="active site" description="Proton acceptor" evidence="7">
    <location>
        <position position="63"/>
    </location>
</feature>
<dbReference type="GO" id="GO:0050661">
    <property type="term" value="F:NADP binding"/>
    <property type="evidence" value="ECO:0007669"/>
    <property type="project" value="InterPro"/>
</dbReference>
<dbReference type="CDD" id="cd01065">
    <property type="entry name" value="NAD_bind_Shikimate_DH"/>
    <property type="match status" value="1"/>
</dbReference>
<feature type="binding site" evidence="7">
    <location>
        <begin position="14"/>
        <end position="16"/>
    </location>
    <ligand>
        <name>shikimate</name>
        <dbReference type="ChEBI" id="CHEBI:36208"/>
    </ligand>
</feature>
<dbReference type="InterPro" id="IPR013708">
    <property type="entry name" value="Shikimate_DH-bd_N"/>
</dbReference>
<keyword evidence="5 7" id="KW-0560">Oxidoreductase</keyword>
<comment type="caution">
    <text evidence="7">Lacks conserved residue(s) required for the propagation of feature annotation.</text>
</comment>
<dbReference type="GO" id="GO:0019632">
    <property type="term" value="P:shikimate metabolic process"/>
    <property type="evidence" value="ECO:0007669"/>
    <property type="project" value="InterPro"/>
</dbReference>
<feature type="binding site" evidence="7">
    <location>
        <position position="213"/>
    </location>
    <ligand>
        <name>NADP(+)</name>
        <dbReference type="ChEBI" id="CHEBI:58349"/>
    </ligand>
</feature>
<comment type="function">
    <text evidence="7">Involved in the biosynthesis of the chorismate, which leads to the biosynthesis of aromatic amino acids. Catalyzes the reversible NADPH linked reduction of 3-dehydroshikimate (DHSA) to yield shikimate (SA).</text>
</comment>
<evidence type="ECO:0000256" key="3">
    <source>
        <dbReference type="ARBA" id="ARBA00022605"/>
    </source>
</evidence>
<gene>
    <name evidence="7 9" type="primary">aroE</name>
    <name evidence="9" type="ORF">IAA37_05140</name>
</gene>
<feature type="binding site" evidence="7">
    <location>
        <position position="215"/>
    </location>
    <ligand>
        <name>shikimate</name>
        <dbReference type="ChEBI" id="CHEBI:36208"/>
    </ligand>
</feature>
<evidence type="ECO:0000256" key="5">
    <source>
        <dbReference type="ARBA" id="ARBA00023002"/>
    </source>
</evidence>
<dbReference type="EC" id="1.1.1.25" evidence="2 7"/>
<dbReference type="InterPro" id="IPR046346">
    <property type="entry name" value="Aminoacid_DH-like_N_sf"/>
</dbReference>
<dbReference type="SUPFAM" id="SSF53223">
    <property type="entry name" value="Aminoacid dehydrogenase-like, N-terminal domain"/>
    <property type="match status" value="1"/>
</dbReference>
<evidence type="ECO:0000259" key="8">
    <source>
        <dbReference type="Pfam" id="PF08501"/>
    </source>
</evidence>
<dbReference type="GO" id="GO:0005829">
    <property type="term" value="C:cytosol"/>
    <property type="evidence" value="ECO:0007669"/>
    <property type="project" value="TreeGrafter"/>
</dbReference>
<dbReference type="GO" id="GO:0004764">
    <property type="term" value="F:shikimate 3-dehydrogenase (NADP+) activity"/>
    <property type="evidence" value="ECO:0007669"/>
    <property type="project" value="UniProtKB-UniRule"/>
</dbReference>
<keyword evidence="3 7" id="KW-0028">Amino-acid biosynthesis</keyword>
<dbReference type="HAMAP" id="MF_00222">
    <property type="entry name" value="Shikimate_DH_AroE"/>
    <property type="match status" value="1"/>
</dbReference>
<feature type="binding site" evidence="7">
    <location>
        <position position="243"/>
    </location>
    <ligand>
        <name>shikimate</name>
        <dbReference type="ChEBI" id="CHEBI:36208"/>
    </ligand>
</feature>
<reference evidence="9" key="1">
    <citation type="journal article" date="2021" name="PeerJ">
        <title>Extensive microbial diversity within the chicken gut microbiome revealed by metagenomics and culture.</title>
        <authorList>
            <person name="Gilroy R."/>
            <person name="Ravi A."/>
            <person name="Getino M."/>
            <person name="Pursley I."/>
            <person name="Horton D.L."/>
            <person name="Alikhan N.F."/>
            <person name="Baker D."/>
            <person name="Gharbi K."/>
            <person name="Hall N."/>
            <person name="Watson M."/>
            <person name="Adriaenssens E.M."/>
            <person name="Foster-Nyarko E."/>
            <person name="Jarju S."/>
            <person name="Secka A."/>
            <person name="Antonio M."/>
            <person name="Oren A."/>
            <person name="Chaudhuri R.R."/>
            <person name="La Ragione R."/>
            <person name="Hildebrand F."/>
            <person name="Pallen M.J."/>
        </authorList>
    </citation>
    <scope>NUCLEOTIDE SEQUENCE</scope>
    <source>
        <strain evidence="9">CHK188-16595</strain>
    </source>
</reference>
<keyword evidence="6 7" id="KW-0057">Aromatic amino acid biosynthesis</keyword>
<dbReference type="PANTHER" id="PTHR21089">
    <property type="entry name" value="SHIKIMATE DEHYDROGENASE"/>
    <property type="match status" value="1"/>
</dbReference>
<feature type="binding site" evidence="7">
    <location>
        <position position="236"/>
    </location>
    <ligand>
        <name>NADP(+)</name>
        <dbReference type="ChEBI" id="CHEBI:58349"/>
    </ligand>
</feature>
<dbReference type="Proteomes" id="UP000823877">
    <property type="component" value="Unassembled WGS sequence"/>
</dbReference>
<comment type="similarity">
    <text evidence="7">Belongs to the shikimate dehydrogenase family.</text>
</comment>
<dbReference type="SUPFAM" id="SSF51735">
    <property type="entry name" value="NAD(P)-binding Rossmann-fold domains"/>
    <property type="match status" value="1"/>
</dbReference>
<feature type="binding site" evidence="7">
    <location>
        <position position="75"/>
    </location>
    <ligand>
        <name>NADP(+)</name>
        <dbReference type="ChEBI" id="CHEBI:58349"/>
    </ligand>
</feature>